<sequence>MNVWQRYPRIWQWFNIVVASTVVFWLSDWDLQIAQSFRRADHWLLDYFPLWKILFYDGVKIIAMVVLFGSLLAILIGSLRQQYRLRLAAIYVLLVFLLGPGLLVNTVFKDHWGRPRPVQVAELGGQERYVPPGYFVVNGEGRSFPSGHSSIGFAFVAFWFLWRERKPQWARLALAFSVTLGAVIGVTRMAAGGHFLSDVMWSAWVVLFAAWLLYYPLMRMAERDPLDKA</sequence>
<name>A0AA51R693_9GAMM</name>
<dbReference type="SUPFAM" id="SSF48317">
    <property type="entry name" value="Acid phosphatase/Vanadium-dependent haloperoxidase"/>
    <property type="match status" value="1"/>
</dbReference>
<feature type="transmembrane region" description="Helical" evidence="1">
    <location>
        <begin position="53"/>
        <end position="76"/>
    </location>
</feature>
<dbReference type="Pfam" id="PF01569">
    <property type="entry name" value="PAP2"/>
    <property type="match status" value="1"/>
</dbReference>
<keyword evidence="1" id="KW-1133">Transmembrane helix</keyword>
<dbReference type="EMBL" id="JAVFKN010000020">
    <property type="protein sequence ID" value="MDQ5769667.1"/>
    <property type="molecule type" value="Genomic_DNA"/>
</dbReference>
<dbReference type="Proteomes" id="UP001223336">
    <property type="component" value="Unassembled WGS sequence"/>
</dbReference>
<dbReference type="Proteomes" id="UP001229862">
    <property type="component" value="Chromosome"/>
</dbReference>
<gene>
    <name evidence="3" type="ORF">RCC75_14085</name>
    <name evidence="4" type="ORF">RCG00_08815</name>
</gene>
<feature type="transmembrane region" description="Helical" evidence="1">
    <location>
        <begin position="144"/>
        <end position="162"/>
    </location>
</feature>
<evidence type="ECO:0000256" key="1">
    <source>
        <dbReference type="SAM" id="Phobius"/>
    </source>
</evidence>
<dbReference type="EMBL" id="CP133217">
    <property type="protein sequence ID" value="WML88461.1"/>
    <property type="molecule type" value="Genomic_DNA"/>
</dbReference>
<feature type="transmembrane region" description="Helical" evidence="1">
    <location>
        <begin position="169"/>
        <end position="187"/>
    </location>
</feature>
<feature type="domain" description="Phosphatidic acid phosphatase type 2/haloperoxidase" evidence="2">
    <location>
        <begin position="91"/>
        <end position="214"/>
    </location>
</feature>
<evidence type="ECO:0000259" key="2">
    <source>
        <dbReference type="SMART" id="SM00014"/>
    </source>
</evidence>
<evidence type="ECO:0000313" key="3">
    <source>
        <dbReference type="EMBL" id="MDQ5769667.1"/>
    </source>
</evidence>
<evidence type="ECO:0000313" key="4">
    <source>
        <dbReference type="EMBL" id="WML88461.1"/>
    </source>
</evidence>
<dbReference type="SMART" id="SM00014">
    <property type="entry name" value="acidPPc"/>
    <property type="match status" value="1"/>
</dbReference>
<organism evidence="4">
    <name type="scientific">Thiothrix subterranea</name>
    <dbReference type="NCBI Taxonomy" id="2735563"/>
    <lineage>
        <taxon>Bacteria</taxon>
        <taxon>Pseudomonadati</taxon>
        <taxon>Pseudomonadota</taxon>
        <taxon>Gammaproteobacteria</taxon>
        <taxon>Thiotrichales</taxon>
        <taxon>Thiotrichaceae</taxon>
        <taxon>Thiothrix</taxon>
    </lineage>
</organism>
<evidence type="ECO:0000313" key="5">
    <source>
        <dbReference type="Proteomes" id="UP001223336"/>
    </source>
</evidence>
<keyword evidence="1" id="KW-0472">Membrane</keyword>
<feature type="transmembrane region" description="Helical" evidence="1">
    <location>
        <begin position="88"/>
        <end position="108"/>
    </location>
</feature>
<dbReference type="InterPro" id="IPR000326">
    <property type="entry name" value="PAP2/HPO"/>
</dbReference>
<dbReference type="CDD" id="cd03396">
    <property type="entry name" value="PAP2_like_6"/>
    <property type="match status" value="1"/>
</dbReference>
<reference evidence="4 5" key="1">
    <citation type="submission" date="2023-08" db="EMBL/GenBank/DDBJ databases">
        <title>New molecular markers tilS and rpoB for phylogenetic and monitoring studies of the genus Thiothrix biodiversity.</title>
        <authorList>
            <person name="Ravin N.V."/>
            <person name="Smolyakov D."/>
            <person name="Markov N.D."/>
            <person name="Beletsky A.V."/>
            <person name="Mardanov A.V."/>
            <person name="Rudenko T.S."/>
            <person name="Grabovich M.Y."/>
        </authorList>
    </citation>
    <scope>NUCLEOTIDE SEQUENCE</scope>
    <source>
        <strain evidence="4">DNT52</strain>
        <strain evidence="3 5">H33</strain>
    </source>
</reference>
<proteinExistence type="predicted"/>
<accession>A0AA51R693</accession>
<keyword evidence="1" id="KW-0812">Transmembrane</keyword>
<feature type="transmembrane region" description="Helical" evidence="1">
    <location>
        <begin position="12"/>
        <end position="33"/>
    </location>
</feature>
<protein>
    <submittedName>
        <fullName evidence="4">Phosphatase PAP2 family protein</fullName>
    </submittedName>
</protein>
<dbReference type="AlphaFoldDB" id="A0AA51R693"/>
<dbReference type="InterPro" id="IPR036938">
    <property type="entry name" value="PAP2/HPO_sf"/>
</dbReference>
<dbReference type="Gene3D" id="1.20.144.10">
    <property type="entry name" value="Phosphatidic acid phosphatase type 2/haloperoxidase"/>
    <property type="match status" value="1"/>
</dbReference>
<keyword evidence="5" id="KW-1185">Reference proteome</keyword>
<dbReference type="RefSeq" id="WP_308135508.1">
    <property type="nucleotide sequence ID" value="NZ_CP133217.1"/>
</dbReference>
<feature type="transmembrane region" description="Helical" evidence="1">
    <location>
        <begin position="199"/>
        <end position="217"/>
    </location>
</feature>